<organism evidence="3 4">
    <name type="scientific">Thermocatellispora tengchongensis</name>
    <dbReference type="NCBI Taxonomy" id="1073253"/>
    <lineage>
        <taxon>Bacteria</taxon>
        <taxon>Bacillati</taxon>
        <taxon>Actinomycetota</taxon>
        <taxon>Actinomycetes</taxon>
        <taxon>Streptosporangiales</taxon>
        <taxon>Streptosporangiaceae</taxon>
        <taxon>Thermocatellispora</taxon>
    </lineage>
</organism>
<feature type="compositionally biased region" description="Low complexity" evidence="1">
    <location>
        <begin position="1"/>
        <end position="10"/>
    </location>
</feature>
<name>A0A840NY86_9ACTN</name>
<feature type="region of interest" description="Disordered" evidence="1">
    <location>
        <begin position="1"/>
        <end position="20"/>
    </location>
</feature>
<proteinExistence type="predicted"/>
<feature type="transmembrane region" description="Helical" evidence="2">
    <location>
        <begin position="99"/>
        <end position="120"/>
    </location>
</feature>
<accession>A0A840NY86</accession>
<gene>
    <name evidence="3" type="ORF">HNP84_001452</name>
</gene>
<feature type="transmembrane region" description="Helical" evidence="2">
    <location>
        <begin position="211"/>
        <end position="229"/>
    </location>
</feature>
<protein>
    <recommendedName>
        <fullName evidence="5">DUF998 domain-containing protein</fullName>
    </recommendedName>
</protein>
<keyword evidence="2" id="KW-1133">Transmembrane helix</keyword>
<comment type="caution">
    <text evidence="3">The sequence shown here is derived from an EMBL/GenBank/DDBJ whole genome shotgun (WGS) entry which is preliminary data.</text>
</comment>
<dbReference type="Proteomes" id="UP000578449">
    <property type="component" value="Unassembled WGS sequence"/>
</dbReference>
<evidence type="ECO:0000256" key="2">
    <source>
        <dbReference type="SAM" id="Phobius"/>
    </source>
</evidence>
<reference evidence="3 4" key="1">
    <citation type="submission" date="2020-08" db="EMBL/GenBank/DDBJ databases">
        <title>Genomic Encyclopedia of Type Strains, Phase IV (KMG-IV): sequencing the most valuable type-strain genomes for metagenomic binning, comparative biology and taxonomic classification.</title>
        <authorList>
            <person name="Goeker M."/>
        </authorList>
    </citation>
    <scope>NUCLEOTIDE SEQUENCE [LARGE SCALE GENOMIC DNA]</scope>
    <source>
        <strain evidence="3 4">DSM 45615</strain>
    </source>
</reference>
<feature type="transmembrane region" description="Helical" evidence="2">
    <location>
        <begin position="24"/>
        <end position="45"/>
    </location>
</feature>
<dbReference type="EMBL" id="JACHGN010000003">
    <property type="protein sequence ID" value="MBB5131739.1"/>
    <property type="molecule type" value="Genomic_DNA"/>
</dbReference>
<feature type="transmembrane region" description="Helical" evidence="2">
    <location>
        <begin position="177"/>
        <end position="199"/>
    </location>
</feature>
<dbReference type="RefSeq" id="WP_185048587.1">
    <property type="nucleotide sequence ID" value="NZ_BAABIX010000009.1"/>
</dbReference>
<evidence type="ECO:0008006" key="5">
    <source>
        <dbReference type="Google" id="ProtNLM"/>
    </source>
</evidence>
<dbReference type="Pfam" id="PF06197">
    <property type="entry name" value="DUF998"/>
    <property type="match status" value="1"/>
</dbReference>
<dbReference type="AlphaFoldDB" id="A0A840NY86"/>
<keyword evidence="2" id="KW-0812">Transmembrane</keyword>
<feature type="transmembrane region" description="Helical" evidence="2">
    <location>
        <begin position="65"/>
        <end position="87"/>
    </location>
</feature>
<dbReference type="InterPro" id="IPR009339">
    <property type="entry name" value="DUF998"/>
</dbReference>
<sequence length="237" mass="24780">MTRTLLATTPPAAPRNHPNGTRRLLIAGAVAGPLFVATFLVAGAIRPHYDPLRHPVSSLALGEHGWVQTANFLVAGVLTLALAIGLRRALRTAPGPARGSVWGPLLIGIWAISLLGAGVFTTDPVSGYPPGTPGLLVHYSGVPAFLHDAFSVPGFAAIAAAPVVLAVRFAAHRRPAWAVFSVLAAAAFVTTFVLSTMGFQQHPDLVALGGLFQRTAVTIGWAWLTLLALDTSRGLKR</sequence>
<evidence type="ECO:0000313" key="3">
    <source>
        <dbReference type="EMBL" id="MBB5131739.1"/>
    </source>
</evidence>
<evidence type="ECO:0000256" key="1">
    <source>
        <dbReference type="SAM" id="MobiDB-lite"/>
    </source>
</evidence>
<evidence type="ECO:0000313" key="4">
    <source>
        <dbReference type="Proteomes" id="UP000578449"/>
    </source>
</evidence>
<feature type="transmembrane region" description="Helical" evidence="2">
    <location>
        <begin position="150"/>
        <end position="170"/>
    </location>
</feature>
<keyword evidence="2" id="KW-0472">Membrane</keyword>
<keyword evidence="4" id="KW-1185">Reference proteome</keyword>